<dbReference type="OrthoDB" id="1680494at2"/>
<protein>
    <recommendedName>
        <fullName evidence="3">ABC transporter substrate-binding protein</fullName>
    </recommendedName>
</protein>
<name>A0A1L3FKF4_BRAJP</name>
<organism evidence="1 2">
    <name type="scientific">Bradyrhizobium japonicum</name>
    <dbReference type="NCBI Taxonomy" id="375"/>
    <lineage>
        <taxon>Bacteria</taxon>
        <taxon>Pseudomonadati</taxon>
        <taxon>Pseudomonadota</taxon>
        <taxon>Alphaproteobacteria</taxon>
        <taxon>Hyphomicrobiales</taxon>
        <taxon>Nitrobacteraceae</taxon>
        <taxon>Bradyrhizobium</taxon>
    </lineage>
</organism>
<dbReference type="Proteomes" id="UP000181962">
    <property type="component" value="Chromosome"/>
</dbReference>
<proteinExistence type="predicted"/>
<dbReference type="PANTHER" id="PTHR35271">
    <property type="entry name" value="ABC TRANSPORTER, SUBSTRATE-BINDING LIPOPROTEIN-RELATED"/>
    <property type="match status" value="1"/>
</dbReference>
<dbReference type="InterPro" id="IPR007487">
    <property type="entry name" value="ABC_transpt-TYRBP-like"/>
</dbReference>
<evidence type="ECO:0000313" key="1">
    <source>
        <dbReference type="EMBL" id="APG13803.1"/>
    </source>
</evidence>
<dbReference type="Pfam" id="PF04392">
    <property type="entry name" value="ABC_sub_bind"/>
    <property type="match status" value="1"/>
</dbReference>
<sequence length="327" mass="35301">MQRRKFMKLVGAATAASPLEALAQRVPIRIGLLASGSATSHYTVNLIKAIKQGLFDFGLIDGRDYLLLPRYAEGDYERFPALAQELAQTGITIILAHTIASVRAAQKLNPPISIVMLSINDPVGAGLVASLSKPAGNTTGLANLEEDLTTKLLEFQRSIVPTARTMAALVNPRNPTHSSFLEKLRAQAEVFGIQVLPAELTTPGALEDVFAGLAAQRPNLLQIMSDSGIFDLSERIAALALMHRIPSFATSPDFVGEGGLLAYGASRRRLFIRSAYYVKRILEGARAGDLPVEQPTRVELWINVRTAKALNVVVPTILLAQADEVIE</sequence>
<dbReference type="EMBL" id="CP017637">
    <property type="protein sequence ID" value="APG13803.1"/>
    <property type="molecule type" value="Genomic_DNA"/>
</dbReference>
<dbReference type="RefSeq" id="WP_155795340.1">
    <property type="nucleotide sequence ID" value="NZ_CP017637.1"/>
</dbReference>
<dbReference type="PANTHER" id="PTHR35271:SF1">
    <property type="entry name" value="ABC TRANSPORTER, SUBSTRATE-BINDING LIPOPROTEIN"/>
    <property type="match status" value="1"/>
</dbReference>
<dbReference type="AlphaFoldDB" id="A0A1L3FKF4"/>
<evidence type="ECO:0008006" key="3">
    <source>
        <dbReference type="Google" id="ProtNLM"/>
    </source>
</evidence>
<accession>A0A1L3FKF4</accession>
<gene>
    <name evidence="1" type="ORF">BKD09_36175</name>
</gene>
<evidence type="ECO:0000313" key="2">
    <source>
        <dbReference type="Proteomes" id="UP000181962"/>
    </source>
</evidence>
<dbReference type="CDD" id="cd06325">
    <property type="entry name" value="PBP1_ABC_unchar_transporter"/>
    <property type="match status" value="1"/>
</dbReference>
<dbReference type="Gene3D" id="3.40.50.2300">
    <property type="match status" value="2"/>
</dbReference>
<reference evidence="1 2" key="1">
    <citation type="submission" date="2016-11" db="EMBL/GenBank/DDBJ databases">
        <title>Complete Genome Sequence of Bradyrhizobium sp. strain J5, an isolated from soybean nodule in Hokkaido.</title>
        <authorList>
            <person name="Kanehara K."/>
        </authorList>
    </citation>
    <scope>NUCLEOTIDE SEQUENCE [LARGE SCALE GENOMIC DNA]</scope>
    <source>
        <strain evidence="1 2">J5</strain>
    </source>
</reference>